<organism evidence="1 2">
    <name type="scientific">Desulfurella multipotens</name>
    <dbReference type="NCBI Taxonomy" id="79269"/>
    <lineage>
        <taxon>Bacteria</taxon>
        <taxon>Pseudomonadati</taxon>
        <taxon>Campylobacterota</taxon>
        <taxon>Desulfurellia</taxon>
        <taxon>Desulfurellales</taxon>
        <taxon>Desulfurellaceae</taxon>
        <taxon>Desulfurella</taxon>
    </lineage>
</organism>
<dbReference type="Proteomes" id="UP000199411">
    <property type="component" value="Unassembled WGS sequence"/>
</dbReference>
<sequence length="103" mass="11503">MIKKAILCLVVFFYIDLYQVLANEIYVIPNVALILPKNSSISSYWVVNPIDFASKENAGFCITNQAVVGYMEKFVFFPNHNSIVQGDGGHKGFVCFGDQTLAF</sequence>
<name>A0A1G6IYH5_9BACT</name>
<keyword evidence="2" id="KW-1185">Reference proteome</keyword>
<dbReference type="RefSeq" id="WP_092127731.1">
    <property type="nucleotide sequence ID" value="NZ_FMYU01000002.1"/>
</dbReference>
<dbReference type="AlphaFoldDB" id="A0A1G6IYH5"/>
<protein>
    <submittedName>
        <fullName evidence="1">Uncharacterized protein</fullName>
    </submittedName>
</protein>
<proteinExistence type="predicted"/>
<reference evidence="2" key="1">
    <citation type="submission" date="2016-10" db="EMBL/GenBank/DDBJ databases">
        <authorList>
            <person name="Varghese N."/>
            <person name="Submissions S."/>
        </authorList>
    </citation>
    <scope>NUCLEOTIDE SEQUENCE [LARGE SCALE GENOMIC DNA]</scope>
    <source>
        <strain evidence="2">DSM 8415</strain>
    </source>
</reference>
<accession>A0A1G6IYH5</accession>
<evidence type="ECO:0000313" key="2">
    <source>
        <dbReference type="Proteomes" id="UP000199411"/>
    </source>
</evidence>
<gene>
    <name evidence="1" type="ORF">SAMN05660835_00339</name>
</gene>
<dbReference type="EMBL" id="FMYU01000002">
    <property type="protein sequence ID" value="SDC11554.1"/>
    <property type="molecule type" value="Genomic_DNA"/>
</dbReference>
<evidence type="ECO:0000313" key="1">
    <source>
        <dbReference type="EMBL" id="SDC11554.1"/>
    </source>
</evidence>